<keyword evidence="2" id="KW-1185">Reference proteome</keyword>
<organism evidence="1 2">
    <name type="scientific">Porphyromonas loveana</name>
    <dbReference type="NCBI Taxonomy" id="1884669"/>
    <lineage>
        <taxon>Bacteria</taxon>
        <taxon>Pseudomonadati</taxon>
        <taxon>Bacteroidota</taxon>
        <taxon>Bacteroidia</taxon>
        <taxon>Bacteroidales</taxon>
        <taxon>Porphyromonadaceae</taxon>
        <taxon>Porphyromonas</taxon>
    </lineage>
</organism>
<protein>
    <recommendedName>
        <fullName evidence="3">Amidinotransferase</fullName>
    </recommendedName>
</protein>
<proteinExistence type="predicted"/>
<reference evidence="1 2" key="1">
    <citation type="submission" date="2018-04" db="EMBL/GenBank/DDBJ databases">
        <title>Genomic Encyclopedia of Type Strains, Phase IV (KMG-IV): sequencing the most valuable type-strain genomes for metagenomic binning, comparative biology and taxonomic classification.</title>
        <authorList>
            <person name="Goeker M."/>
        </authorList>
    </citation>
    <scope>NUCLEOTIDE SEQUENCE [LARGE SCALE GENOMIC DNA]</scope>
    <source>
        <strain evidence="1 2">DSM 28520</strain>
    </source>
</reference>
<gene>
    <name evidence="1" type="ORF">C7382_10419</name>
</gene>
<accession>A0A2U1FKT2</accession>
<dbReference type="Pfam" id="PF19420">
    <property type="entry name" value="DDAH_eukar"/>
    <property type="match status" value="1"/>
</dbReference>
<comment type="caution">
    <text evidence="1">The sequence shown here is derived from an EMBL/GenBank/DDBJ whole genome shotgun (WGS) entry which is preliminary data.</text>
</comment>
<dbReference type="Proteomes" id="UP000245462">
    <property type="component" value="Unassembled WGS sequence"/>
</dbReference>
<dbReference type="SUPFAM" id="SSF55909">
    <property type="entry name" value="Pentein"/>
    <property type="match status" value="1"/>
</dbReference>
<dbReference type="AlphaFoldDB" id="A0A2U1FKT2"/>
<dbReference type="EMBL" id="QEKY01000004">
    <property type="protein sequence ID" value="PVZ12712.1"/>
    <property type="molecule type" value="Genomic_DNA"/>
</dbReference>
<dbReference type="PANTHER" id="PTHR43224:SF1">
    <property type="entry name" value="AMIDINOTRANSFERASE"/>
    <property type="match status" value="1"/>
</dbReference>
<dbReference type="PANTHER" id="PTHR43224">
    <property type="entry name" value="AMIDINOTRANSFERASE"/>
    <property type="match status" value="1"/>
</dbReference>
<dbReference type="Gene3D" id="3.75.10.10">
    <property type="entry name" value="L-arginine/glycine Amidinotransferase, Chain A"/>
    <property type="match status" value="1"/>
</dbReference>
<dbReference type="NCBIfam" id="NF046062">
    <property type="entry name" value="citrull_CtlX"/>
    <property type="match status" value="1"/>
</dbReference>
<evidence type="ECO:0000313" key="2">
    <source>
        <dbReference type="Proteomes" id="UP000245462"/>
    </source>
</evidence>
<dbReference type="OrthoDB" id="9788268at2"/>
<dbReference type="PIRSF" id="PIRSF028188">
    <property type="entry name" value="Amdntrnsf_FN0238"/>
    <property type="match status" value="1"/>
</dbReference>
<name>A0A2U1FKT2_9PORP</name>
<evidence type="ECO:0008006" key="3">
    <source>
        <dbReference type="Google" id="ProtNLM"/>
    </source>
</evidence>
<dbReference type="GeneID" id="94550248"/>
<evidence type="ECO:0000313" key="1">
    <source>
        <dbReference type="EMBL" id="PVZ12712.1"/>
    </source>
</evidence>
<sequence length="310" mass="34785">MALIRKQATNRVLMVRPALFGYNAETATNNSFQKETGVPEAVAREAKKEFDSYVNLLRDHGVDVWVIQDSKTPHTPDSIFPNNWFSTHITGELVLYPMYAPNRQQERKLPILATVGEMEGVERIINLSGYERDNCFLEGTGSMVLDRVNRIAYCCVSERTHMKVLEEFCSELDYRGLMFSATDAAGAPIYHTNVMMCVATDYAVICLECIRDEEERRAVEESLTTTGHRIVAITNEQVEHFAGNMLELRSEAGESLLIMSAEARRSLTEEQVALIEQYSTIVAPELSVIEKNGGGSARCMLAEIFLPQAE</sequence>
<dbReference type="RefSeq" id="WP_116678801.1">
    <property type="nucleotide sequence ID" value="NZ_JBGXZY010000115.1"/>
</dbReference>
<dbReference type="InterPro" id="IPR014541">
    <property type="entry name" value="Amdntrnsf_FN0238"/>
</dbReference>